<dbReference type="Proteomes" id="UP001049176">
    <property type="component" value="Chromosome 1"/>
</dbReference>
<comment type="caution">
    <text evidence="9">The sequence shown here is derived from an EMBL/GenBank/DDBJ whole genome shotgun (WGS) entry which is preliminary data.</text>
</comment>
<dbReference type="PANTHER" id="PTHR23129:SF0">
    <property type="entry name" value="ACYL-COENZYME A DIPHOSPHATASE FITM2"/>
    <property type="match status" value="1"/>
</dbReference>
<dbReference type="KEGG" id="more:E1B28_000628"/>
<keyword evidence="10" id="KW-1185">Reference proteome</keyword>
<feature type="transmembrane region" description="Helical" evidence="8">
    <location>
        <begin position="242"/>
        <end position="260"/>
    </location>
</feature>
<dbReference type="OrthoDB" id="5579088at2759"/>
<keyword evidence="2 8" id="KW-0812">Transmembrane</keyword>
<organism evidence="9 10">
    <name type="scientific">Marasmius oreades</name>
    <name type="common">fairy-ring Marasmius</name>
    <dbReference type="NCBI Taxonomy" id="181124"/>
    <lineage>
        <taxon>Eukaryota</taxon>
        <taxon>Fungi</taxon>
        <taxon>Dikarya</taxon>
        <taxon>Basidiomycota</taxon>
        <taxon>Agaricomycotina</taxon>
        <taxon>Agaricomycetes</taxon>
        <taxon>Agaricomycetidae</taxon>
        <taxon>Agaricales</taxon>
        <taxon>Marasmiineae</taxon>
        <taxon>Marasmiaceae</taxon>
        <taxon>Marasmius</taxon>
    </lineage>
</organism>
<evidence type="ECO:0000256" key="6">
    <source>
        <dbReference type="ARBA" id="ARBA00023098"/>
    </source>
</evidence>
<dbReference type="PANTHER" id="PTHR23129">
    <property type="entry name" value="ACYL-COENZYME A DIPHOSPHATASE FITM2"/>
    <property type="match status" value="1"/>
</dbReference>
<accession>A0A9P8AET4</accession>
<dbReference type="Pfam" id="PF10261">
    <property type="entry name" value="FIT"/>
    <property type="match status" value="2"/>
</dbReference>
<evidence type="ECO:0000313" key="9">
    <source>
        <dbReference type="EMBL" id="KAG7098715.1"/>
    </source>
</evidence>
<evidence type="ECO:0000256" key="4">
    <source>
        <dbReference type="ARBA" id="ARBA00022824"/>
    </source>
</evidence>
<evidence type="ECO:0000256" key="5">
    <source>
        <dbReference type="ARBA" id="ARBA00022989"/>
    </source>
</evidence>
<name>A0A9P8AET4_9AGAR</name>
<dbReference type="EMBL" id="CM032181">
    <property type="protein sequence ID" value="KAG7098715.1"/>
    <property type="molecule type" value="Genomic_DNA"/>
</dbReference>
<dbReference type="RefSeq" id="XP_043015185.1">
    <property type="nucleotide sequence ID" value="XM_043146483.1"/>
</dbReference>
<evidence type="ECO:0000256" key="1">
    <source>
        <dbReference type="ARBA" id="ARBA00004477"/>
    </source>
</evidence>
<dbReference type="InterPro" id="IPR019388">
    <property type="entry name" value="FIT"/>
</dbReference>
<dbReference type="GO" id="GO:0019915">
    <property type="term" value="P:lipid storage"/>
    <property type="evidence" value="ECO:0007669"/>
    <property type="project" value="InterPro"/>
</dbReference>
<evidence type="ECO:0000313" key="10">
    <source>
        <dbReference type="Proteomes" id="UP001049176"/>
    </source>
</evidence>
<keyword evidence="6" id="KW-0443">Lipid metabolism</keyword>
<dbReference type="GO" id="GO:0005789">
    <property type="term" value="C:endoplasmic reticulum membrane"/>
    <property type="evidence" value="ECO:0007669"/>
    <property type="project" value="UniProtKB-SubCell"/>
</dbReference>
<evidence type="ECO:0000256" key="8">
    <source>
        <dbReference type="SAM" id="Phobius"/>
    </source>
</evidence>
<dbReference type="GO" id="GO:0008654">
    <property type="term" value="P:phospholipid biosynthetic process"/>
    <property type="evidence" value="ECO:0007669"/>
    <property type="project" value="TreeGrafter"/>
</dbReference>
<comment type="subcellular location">
    <subcellularLocation>
        <location evidence="1">Endoplasmic reticulum membrane</location>
        <topology evidence="1">Multi-pass membrane protein</topology>
    </subcellularLocation>
</comment>
<feature type="transmembrane region" description="Helical" evidence="8">
    <location>
        <begin position="62"/>
        <end position="80"/>
    </location>
</feature>
<dbReference type="GO" id="GO:0034389">
    <property type="term" value="P:lipid droplet organization"/>
    <property type="evidence" value="ECO:0007669"/>
    <property type="project" value="TreeGrafter"/>
</dbReference>
<dbReference type="GeneID" id="66069704"/>
<sequence length="269" mass="29681">MTDRDPRPIAFAAITVVVLLGTLYSVAYGTYLDTSNPLLSHLPHPLGQTHFWARKSNFLNAYFIKKAWGWTTAAFFLLWSTSPSCVRSLSKVVQWLVETGCWLTFTTWFFGPPLIHRVVLASGGECLVVLPAGETVSVPTDFCFTRSTVTPESHPDVFANSFVPPDWKGVPRLQRGHDVSGHIFLLTMSVLFLADQLRASLRCGQWTIAHKFAITVNAALIGIWLFAGGTTSVYFHSPLEKVTGYALGLLGFAATQLPFFSTTPKQHSS</sequence>
<dbReference type="AlphaFoldDB" id="A0A9P8AET4"/>
<keyword evidence="4" id="KW-0256">Endoplasmic reticulum</keyword>
<dbReference type="GO" id="GO:0010945">
    <property type="term" value="F:coenzyme A diphosphatase activity"/>
    <property type="evidence" value="ECO:0007669"/>
    <property type="project" value="InterPro"/>
</dbReference>
<evidence type="ECO:0000256" key="7">
    <source>
        <dbReference type="ARBA" id="ARBA00023136"/>
    </source>
</evidence>
<reference evidence="9" key="1">
    <citation type="journal article" date="2021" name="Genome Biol. Evol.">
        <title>The assembled and annotated genome of the fairy-ring fungus Marasmius oreades.</title>
        <authorList>
            <person name="Hiltunen M."/>
            <person name="Ament-Velasquez S.L."/>
            <person name="Johannesson H."/>
        </authorList>
    </citation>
    <scope>NUCLEOTIDE SEQUENCE</scope>
    <source>
        <strain evidence="9">03SP1</strain>
    </source>
</reference>
<evidence type="ECO:0000256" key="3">
    <source>
        <dbReference type="ARBA" id="ARBA00022801"/>
    </source>
</evidence>
<gene>
    <name evidence="9" type="ORF">E1B28_000628</name>
</gene>
<feature type="transmembrane region" description="Helical" evidence="8">
    <location>
        <begin position="9"/>
        <end position="31"/>
    </location>
</feature>
<proteinExistence type="predicted"/>
<keyword evidence="7 8" id="KW-0472">Membrane</keyword>
<feature type="transmembrane region" description="Helical" evidence="8">
    <location>
        <begin position="212"/>
        <end position="236"/>
    </location>
</feature>
<evidence type="ECO:0000256" key="2">
    <source>
        <dbReference type="ARBA" id="ARBA00022692"/>
    </source>
</evidence>
<keyword evidence="5 8" id="KW-1133">Transmembrane helix</keyword>
<keyword evidence="3" id="KW-0378">Hydrolase</keyword>
<protein>
    <submittedName>
        <fullName evidence="9">Uncharacterized protein</fullName>
    </submittedName>
</protein>